<accession>A0ABV7JGY0</accession>
<name>A0ABV7JGY0_9GAMM</name>
<organism evidence="1 2">
    <name type="scientific">Marinicella sediminis</name>
    <dbReference type="NCBI Taxonomy" id="1792834"/>
    <lineage>
        <taxon>Bacteria</taxon>
        <taxon>Pseudomonadati</taxon>
        <taxon>Pseudomonadota</taxon>
        <taxon>Gammaproteobacteria</taxon>
        <taxon>Lysobacterales</taxon>
        <taxon>Marinicellaceae</taxon>
        <taxon>Marinicella</taxon>
    </lineage>
</organism>
<dbReference type="RefSeq" id="WP_157892723.1">
    <property type="nucleotide sequence ID" value="NZ_JBHRTS010000005.1"/>
</dbReference>
<keyword evidence="2" id="KW-1185">Reference proteome</keyword>
<dbReference type="EMBL" id="JBHRTS010000005">
    <property type="protein sequence ID" value="MFC3194652.1"/>
    <property type="molecule type" value="Genomic_DNA"/>
</dbReference>
<evidence type="ECO:0000313" key="1">
    <source>
        <dbReference type="EMBL" id="MFC3194652.1"/>
    </source>
</evidence>
<sequence>MYHSNGQKNKPRILPREDKQHERVGGDFYCIDPPIQGVCQLLVIVYTAGIIKFGVRNEKICVVDVEFSGLCPELVIGE</sequence>
<proteinExistence type="predicted"/>
<gene>
    <name evidence="1" type="ORF">ACFODZ_10425</name>
</gene>
<protein>
    <submittedName>
        <fullName evidence="1">Uncharacterized protein</fullName>
    </submittedName>
</protein>
<evidence type="ECO:0000313" key="2">
    <source>
        <dbReference type="Proteomes" id="UP001595533"/>
    </source>
</evidence>
<reference evidence="2" key="1">
    <citation type="journal article" date="2019" name="Int. J. Syst. Evol. Microbiol.">
        <title>The Global Catalogue of Microorganisms (GCM) 10K type strain sequencing project: providing services to taxonomists for standard genome sequencing and annotation.</title>
        <authorList>
            <consortium name="The Broad Institute Genomics Platform"/>
            <consortium name="The Broad Institute Genome Sequencing Center for Infectious Disease"/>
            <person name="Wu L."/>
            <person name="Ma J."/>
        </authorList>
    </citation>
    <scope>NUCLEOTIDE SEQUENCE [LARGE SCALE GENOMIC DNA]</scope>
    <source>
        <strain evidence="2">KCTC 42953</strain>
    </source>
</reference>
<dbReference type="Proteomes" id="UP001595533">
    <property type="component" value="Unassembled WGS sequence"/>
</dbReference>
<comment type="caution">
    <text evidence="1">The sequence shown here is derived from an EMBL/GenBank/DDBJ whole genome shotgun (WGS) entry which is preliminary data.</text>
</comment>